<accession>A0ABW2QHV4</accession>
<sequence length="296" mass="29722">MTSSWGQGPPAQQPQGYGAPQGPPTGGGYQGPAGPYGQQQSPMAVDPSAYGVSFSSGQPYNSVPQHRATTNAGQSMGIASIFVGVPLGPLGMVLGFISQQKAKRGHGPQGFGIAGMIVGGLSTAAVTLFVLSLLSSSLSAYAPPTDPGGGQPAPQPTADGSDGSTAPASPGSGEEIPVGNMQVLTCAHRLESGVPVVTIVDCGEWHQVEAFLEVPLGQGEFPGDDAVDTAAIEQCVAAGNSVTFPPGVDPSVIAIDALTPGREAWNNGVTSALCLAIHPDGPNMSGTFGSESFQIR</sequence>
<feature type="region of interest" description="Disordered" evidence="1">
    <location>
        <begin position="1"/>
        <end position="48"/>
    </location>
</feature>
<feature type="transmembrane region" description="Helical" evidence="2">
    <location>
        <begin position="76"/>
        <end position="98"/>
    </location>
</feature>
<reference evidence="4" key="1">
    <citation type="journal article" date="2019" name="Int. J. Syst. Evol. Microbiol.">
        <title>The Global Catalogue of Microorganisms (GCM) 10K type strain sequencing project: providing services to taxonomists for standard genome sequencing and annotation.</title>
        <authorList>
            <consortium name="The Broad Institute Genomics Platform"/>
            <consortium name="The Broad Institute Genome Sequencing Center for Infectious Disease"/>
            <person name="Wu L."/>
            <person name="Ma J."/>
        </authorList>
    </citation>
    <scope>NUCLEOTIDE SEQUENCE [LARGE SCALE GENOMIC DNA]</scope>
    <source>
        <strain evidence="4">JCM 1490</strain>
    </source>
</reference>
<keyword evidence="2" id="KW-1133">Transmembrane helix</keyword>
<keyword evidence="2" id="KW-0812">Transmembrane</keyword>
<dbReference type="EMBL" id="JBHTCQ010000005">
    <property type="protein sequence ID" value="MFC7407220.1"/>
    <property type="molecule type" value="Genomic_DNA"/>
</dbReference>
<comment type="caution">
    <text evidence="3">The sequence shown here is derived from an EMBL/GenBank/DDBJ whole genome shotgun (WGS) entry which is preliminary data.</text>
</comment>
<proteinExistence type="predicted"/>
<dbReference type="Proteomes" id="UP001596455">
    <property type="component" value="Unassembled WGS sequence"/>
</dbReference>
<protein>
    <submittedName>
        <fullName evidence="3">DUF4190 domain-containing protein</fullName>
    </submittedName>
</protein>
<dbReference type="RefSeq" id="WP_382396787.1">
    <property type="nucleotide sequence ID" value="NZ_JBHTCQ010000005.1"/>
</dbReference>
<evidence type="ECO:0000313" key="3">
    <source>
        <dbReference type="EMBL" id="MFC7407220.1"/>
    </source>
</evidence>
<organism evidence="3 4">
    <name type="scientific">Georgenia alba</name>
    <dbReference type="NCBI Taxonomy" id="2233858"/>
    <lineage>
        <taxon>Bacteria</taxon>
        <taxon>Bacillati</taxon>
        <taxon>Actinomycetota</taxon>
        <taxon>Actinomycetes</taxon>
        <taxon>Micrococcales</taxon>
        <taxon>Bogoriellaceae</taxon>
        <taxon>Georgenia</taxon>
    </lineage>
</organism>
<feature type="transmembrane region" description="Helical" evidence="2">
    <location>
        <begin position="110"/>
        <end position="134"/>
    </location>
</feature>
<evidence type="ECO:0000256" key="1">
    <source>
        <dbReference type="SAM" id="MobiDB-lite"/>
    </source>
</evidence>
<evidence type="ECO:0000256" key="2">
    <source>
        <dbReference type="SAM" id="Phobius"/>
    </source>
</evidence>
<feature type="compositionally biased region" description="Low complexity" evidence="1">
    <location>
        <begin position="1"/>
        <end position="20"/>
    </location>
</feature>
<keyword evidence="4" id="KW-1185">Reference proteome</keyword>
<keyword evidence="2" id="KW-0472">Membrane</keyword>
<gene>
    <name evidence="3" type="ORF">ACFQQL_19050</name>
</gene>
<name>A0ABW2QHV4_9MICO</name>
<feature type="region of interest" description="Disordered" evidence="1">
    <location>
        <begin position="142"/>
        <end position="177"/>
    </location>
</feature>
<evidence type="ECO:0000313" key="4">
    <source>
        <dbReference type="Proteomes" id="UP001596455"/>
    </source>
</evidence>